<dbReference type="Gene3D" id="3.20.20.190">
    <property type="entry name" value="Phosphatidylinositol (PI) phosphodiesterase"/>
    <property type="match status" value="1"/>
</dbReference>
<gene>
    <name evidence="2" type="ORF">Pmar_PMAR029034</name>
</gene>
<dbReference type="InterPro" id="IPR017946">
    <property type="entry name" value="PLC-like_Pdiesterase_TIM-brl"/>
</dbReference>
<dbReference type="Proteomes" id="UP000007800">
    <property type="component" value="Unassembled WGS sequence"/>
</dbReference>
<dbReference type="InterPro" id="IPR000909">
    <property type="entry name" value="PLipase_C_PInositol-sp_X_dom"/>
</dbReference>
<evidence type="ECO:0000313" key="3">
    <source>
        <dbReference type="Proteomes" id="UP000007800"/>
    </source>
</evidence>
<dbReference type="PROSITE" id="PS50007">
    <property type="entry name" value="PIPLC_X_DOMAIN"/>
    <property type="match status" value="1"/>
</dbReference>
<dbReference type="GeneID" id="9042694"/>
<sequence length="284" mass="31671">MGYLENSTELIHRCSKNQVGSLYHQLTCGARAFDLRPACADSEVVVHHGLQVVHVPLKSVLEDAMRWAKENPEEIIFVRLGLYGPETPECKAKVGPILSELNLMESIGSPTVPCSKLDGMTLGGAKNVSKVPSGGHVFVYERDCGDDHGGEHCHSTDSEGKWSVHCYTPFDASRPSEKVEAFLESIRQISRLTPKGYNFLTNEAHWQYNLDQFEGVRLASSSLIMDEYFSRLNHFLVDAIEGLTNINMLQVENVCDHGLELNAKLRERAVLLGKEYPKERTVVA</sequence>
<dbReference type="OMA" id="YPKERTV"/>
<dbReference type="AlphaFoldDB" id="C5L6B8"/>
<name>C5L6B8_PERM5</name>
<dbReference type="RefSeq" id="XP_002775929.1">
    <property type="nucleotide sequence ID" value="XM_002775883.1"/>
</dbReference>
<reference evidence="2 3" key="1">
    <citation type="submission" date="2008-07" db="EMBL/GenBank/DDBJ databases">
        <authorList>
            <person name="El-Sayed N."/>
            <person name="Caler E."/>
            <person name="Inman J."/>
            <person name="Amedeo P."/>
            <person name="Hass B."/>
            <person name="Wortman J."/>
        </authorList>
    </citation>
    <scope>NUCLEOTIDE SEQUENCE [LARGE SCALE GENOMIC DNA]</scope>
    <source>
        <strain evidence="3">ATCC 50983 / TXsc</strain>
    </source>
</reference>
<protein>
    <recommendedName>
        <fullName evidence="1">Phosphatidylinositol-specific phospholipase C X domain-containing protein</fullName>
    </recommendedName>
</protein>
<dbReference type="GO" id="GO:0008081">
    <property type="term" value="F:phosphoric diester hydrolase activity"/>
    <property type="evidence" value="ECO:0007669"/>
    <property type="project" value="InterPro"/>
</dbReference>
<keyword evidence="3" id="KW-1185">Reference proteome</keyword>
<dbReference type="PANTHER" id="PTHR13593:SF113">
    <property type="entry name" value="SI:DKEY-266F7.9"/>
    <property type="match status" value="1"/>
</dbReference>
<accession>C5L6B8</accession>
<feature type="domain" description="Phosphatidylinositol-specific phospholipase C X" evidence="1">
    <location>
        <begin position="14"/>
        <end position="80"/>
    </location>
</feature>
<dbReference type="SUPFAM" id="SSF51695">
    <property type="entry name" value="PLC-like phosphodiesterases"/>
    <property type="match status" value="1"/>
</dbReference>
<dbReference type="PANTHER" id="PTHR13593">
    <property type="match status" value="1"/>
</dbReference>
<dbReference type="OrthoDB" id="190942at2759"/>
<dbReference type="Pfam" id="PF00388">
    <property type="entry name" value="PI-PLC-X"/>
    <property type="match status" value="1"/>
</dbReference>
<dbReference type="InterPro" id="IPR051057">
    <property type="entry name" value="PI-PLC_domain"/>
</dbReference>
<organism evidence="3">
    <name type="scientific">Perkinsus marinus (strain ATCC 50983 / TXsc)</name>
    <dbReference type="NCBI Taxonomy" id="423536"/>
    <lineage>
        <taxon>Eukaryota</taxon>
        <taxon>Sar</taxon>
        <taxon>Alveolata</taxon>
        <taxon>Perkinsozoa</taxon>
        <taxon>Perkinsea</taxon>
        <taxon>Perkinsida</taxon>
        <taxon>Perkinsidae</taxon>
        <taxon>Perkinsus</taxon>
    </lineage>
</organism>
<evidence type="ECO:0000259" key="1">
    <source>
        <dbReference type="Pfam" id="PF00388"/>
    </source>
</evidence>
<dbReference type="InParanoid" id="C5L6B8"/>
<dbReference type="EMBL" id="GG679756">
    <property type="protein sequence ID" value="EER07745.1"/>
    <property type="molecule type" value="Genomic_DNA"/>
</dbReference>
<evidence type="ECO:0000313" key="2">
    <source>
        <dbReference type="EMBL" id="EER07745.1"/>
    </source>
</evidence>
<proteinExistence type="predicted"/>
<dbReference type="GO" id="GO:0006629">
    <property type="term" value="P:lipid metabolic process"/>
    <property type="evidence" value="ECO:0007669"/>
    <property type="project" value="InterPro"/>
</dbReference>